<evidence type="ECO:0000313" key="4">
    <source>
        <dbReference type="EMBL" id="GAB1314754.1"/>
    </source>
</evidence>
<keyword evidence="5" id="KW-1185">Reference proteome</keyword>
<comment type="similarity">
    <text evidence="1">Belongs to the thioesterase PaaI family.</text>
</comment>
<proteinExistence type="inferred from homology"/>
<evidence type="ECO:0000256" key="1">
    <source>
        <dbReference type="ARBA" id="ARBA00008324"/>
    </source>
</evidence>
<dbReference type="Pfam" id="PF03061">
    <property type="entry name" value="4HBT"/>
    <property type="match status" value="1"/>
</dbReference>
<dbReference type="RefSeq" id="XP_070916485.1">
    <property type="nucleotide sequence ID" value="XM_071060384.1"/>
</dbReference>
<organism evidence="4 5">
    <name type="scientific">Madurella fahalii</name>
    <dbReference type="NCBI Taxonomy" id="1157608"/>
    <lineage>
        <taxon>Eukaryota</taxon>
        <taxon>Fungi</taxon>
        <taxon>Dikarya</taxon>
        <taxon>Ascomycota</taxon>
        <taxon>Pezizomycotina</taxon>
        <taxon>Sordariomycetes</taxon>
        <taxon>Sordariomycetidae</taxon>
        <taxon>Sordariales</taxon>
        <taxon>Sordariales incertae sedis</taxon>
        <taxon>Madurella</taxon>
    </lineage>
</organism>
<dbReference type="Proteomes" id="UP001628179">
    <property type="component" value="Unassembled WGS sequence"/>
</dbReference>
<evidence type="ECO:0000259" key="3">
    <source>
        <dbReference type="Pfam" id="PF03061"/>
    </source>
</evidence>
<dbReference type="InterPro" id="IPR029069">
    <property type="entry name" value="HotDog_dom_sf"/>
</dbReference>
<gene>
    <name evidence="4" type="ORF">MFIFM68171_04964</name>
</gene>
<sequence length="201" mass="20607">MTNPTEPPPPASTLDHVTAVWSRIRPNSPIYNHLLSDVRLVSATPEGRIVAHLDLLPLHLNSKRILHGAVSATLCDWAGGMAIAAATGLAQTGVSTDMHLSYVSTAGEGDTLEIEAWATRAGRNLGFTRCEIRKRVAAAPAPSGSDTTITTTTAAAVAAATGATATSTMPGADGRTKGPVVAEGSHTKYLSFGQGAGGGRN</sequence>
<accession>A0ABQ0GAI9</accession>
<dbReference type="InterPro" id="IPR039298">
    <property type="entry name" value="ACOT13"/>
</dbReference>
<reference evidence="4 5" key="1">
    <citation type="submission" date="2024-09" db="EMBL/GenBank/DDBJ databases">
        <title>Itraconazole resistance in Madurella fahalii resulting from another homologue of gene encoding cytochrome P450 14-alpha sterol demethylase (CYP51).</title>
        <authorList>
            <person name="Yoshioka I."/>
            <person name="Fahal A.H."/>
            <person name="Kaneko S."/>
            <person name="Yaguchi T."/>
        </authorList>
    </citation>
    <scope>NUCLEOTIDE SEQUENCE [LARGE SCALE GENOMIC DNA]</scope>
    <source>
        <strain evidence="4 5">IFM 68171</strain>
    </source>
</reference>
<evidence type="ECO:0000256" key="2">
    <source>
        <dbReference type="SAM" id="MobiDB-lite"/>
    </source>
</evidence>
<dbReference type="SUPFAM" id="SSF54637">
    <property type="entry name" value="Thioesterase/thiol ester dehydrase-isomerase"/>
    <property type="match status" value="1"/>
</dbReference>
<protein>
    <submittedName>
        <fullName evidence="4">Acyl-coenzyme A thioesterase 13</fullName>
    </submittedName>
</protein>
<dbReference type="EMBL" id="BAAFSV010000002">
    <property type="protein sequence ID" value="GAB1314754.1"/>
    <property type="molecule type" value="Genomic_DNA"/>
</dbReference>
<name>A0ABQ0GAI9_9PEZI</name>
<comment type="caution">
    <text evidence="4">The sequence shown here is derived from an EMBL/GenBank/DDBJ whole genome shotgun (WGS) entry which is preliminary data.</text>
</comment>
<dbReference type="PANTHER" id="PTHR21660:SF11">
    <property type="entry name" value="FAMILY PROTEIN, PUTATIVE (AFU_ORTHOLOGUE AFUA_4G04355)-RELATED"/>
    <property type="match status" value="1"/>
</dbReference>
<dbReference type="PANTHER" id="PTHR21660">
    <property type="entry name" value="THIOESTERASE SUPERFAMILY MEMBER-RELATED"/>
    <property type="match status" value="1"/>
</dbReference>
<feature type="domain" description="Thioesterase" evidence="3">
    <location>
        <begin position="65"/>
        <end position="134"/>
    </location>
</feature>
<dbReference type="CDD" id="cd03443">
    <property type="entry name" value="PaaI_thioesterase"/>
    <property type="match status" value="1"/>
</dbReference>
<feature type="region of interest" description="Disordered" evidence="2">
    <location>
        <begin position="162"/>
        <end position="181"/>
    </location>
</feature>
<dbReference type="InterPro" id="IPR006683">
    <property type="entry name" value="Thioestr_dom"/>
</dbReference>
<dbReference type="Gene3D" id="3.10.129.10">
    <property type="entry name" value="Hotdog Thioesterase"/>
    <property type="match status" value="1"/>
</dbReference>
<evidence type="ECO:0000313" key="5">
    <source>
        <dbReference type="Proteomes" id="UP001628179"/>
    </source>
</evidence>
<dbReference type="GeneID" id="98175707"/>